<reference evidence="2" key="1">
    <citation type="submission" date="2017-02" db="EMBL/GenBank/DDBJ databases">
        <authorList>
            <person name="Tafer H."/>
            <person name="Lopandic K."/>
        </authorList>
    </citation>
    <scope>NUCLEOTIDE SEQUENCE [LARGE SCALE GENOMIC DNA]</scope>
    <source>
        <strain evidence="2">CBS 366.77</strain>
    </source>
</reference>
<name>A0A3A2ZAP7_9EURO</name>
<gene>
    <name evidence="1" type="ORF">PHISCL_07684</name>
</gene>
<dbReference type="Gene3D" id="2.40.160.20">
    <property type="match status" value="1"/>
</dbReference>
<organism evidence="1 2">
    <name type="scientific">Aspergillus sclerotialis</name>
    <dbReference type="NCBI Taxonomy" id="2070753"/>
    <lineage>
        <taxon>Eukaryota</taxon>
        <taxon>Fungi</taxon>
        <taxon>Dikarya</taxon>
        <taxon>Ascomycota</taxon>
        <taxon>Pezizomycotina</taxon>
        <taxon>Eurotiomycetes</taxon>
        <taxon>Eurotiomycetidae</taxon>
        <taxon>Eurotiales</taxon>
        <taxon>Aspergillaceae</taxon>
        <taxon>Aspergillus</taxon>
        <taxon>Aspergillus subgen. Polypaecilum</taxon>
    </lineage>
</organism>
<dbReference type="PANTHER" id="PTHR37315">
    <property type="entry name" value="UPF0311 PROTEIN BLR7842"/>
    <property type="match status" value="1"/>
</dbReference>
<dbReference type="Proteomes" id="UP000266188">
    <property type="component" value="Unassembled WGS sequence"/>
</dbReference>
<protein>
    <submittedName>
        <fullName evidence="1">Uncharacterized protein</fullName>
    </submittedName>
</protein>
<accession>A0A3A2ZAP7</accession>
<dbReference type="InterPro" id="IPR020915">
    <property type="entry name" value="UPF0311"/>
</dbReference>
<evidence type="ECO:0000313" key="1">
    <source>
        <dbReference type="EMBL" id="RJE19986.1"/>
    </source>
</evidence>
<keyword evidence="2" id="KW-1185">Reference proteome</keyword>
<dbReference type="OrthoDB" id="2544694at2759"/>
<dbReference type="PANTHER" id="PTHR37315:SF1">
    <property type="entry name" value="UPF0311 PROTEIN BLR7842"/>
    <property type="match status" value="1"/>
</dbReference>
<dbReference type="Pfam" id="PF11578">
    <property type="entry name" value="DUF3237"/>
    <property type="match status" value="1"/>
</dbReference>
<dbReference type="AlphaFoldDB" id="A0A3A2ZAP7"/>
<proteinExistence type="predicted"/>
<sequence length="196" mass="21497">MSTSPSPGNDYFPNGPRMRQPSLPFLYRLECDIAKEEINIGAPHNAGTIRSIANIIGGTLRGPGIEGSVLPLGGADWATVVKGTHSITLDVRYAVRTVDNHHIYIRAHGLYRPGPGTSYAKDVEADWTKPPLAVATQDDVEFFSHLRLEAGPGPYNWLNGLVCLGVMVCEREKVWIDAYRLTNFPGIMPDDVIARD</sequence>
<dbReference type="EMBL" id="MVGC01000350">
    <property type="protein sequence ID" value="RJE19986.1"/>
    <property type="molecule type" value="Genomic_DNA"/>
</dbReference>
<evidence type="ECO:0000313" key="2">
    <source>
        <dbReference type="Proteomes" id="UP000266188"/>
    </source>
</evidence>
<comment type="caution">
    <text evidence="1">The sequence shown here is derived from an EMBL/GenBank/DDBJ whole genome shotgun (WGS) entry which is preliminary data.</text>
</comment>